<dbReference type="GO" id="GO:0007059">
    <property type="term" value="P:chromosome segregation"/>
    <property type="evidence" value="ECO:0007669"/>
    <property type="project" value="TreeGrafter"/>
</dbReference>
<dbReference type="PANTHER" id="PTHR33375">
    <property type="entry name" value="CHROMOSOME-PARTITIONING PROTEIN PARB-RELATED"/>
    <property type="match status" value="1"/>
</dbReference>
<keyword evidence="4" id="KW-1185">Reference proteome</keyword>
<organism evidence="3 4">
    <name type="scientific">Rhizobium subbaraonis</name>
    <dbReference type="NCBI Taxonomy" id="908946"/>
    <lineage>
        <taxon>Bacteria</taxon>
        <taxon>Pseudomonadati</taxon>
        <taxon>Pseudomonadota</taxon>
        <taxon>Alphaproteobacteria</taxon>
        <taxon>Hyphomicrobiales</taxon>
        <taxon>Rhizobiaceae</taxon>
        <taxon>Rhizobium/Agrobacterium group</taxon>
        <taxon>Rhizobium</taxon>
    </lineage>
</organism>
<name>A0A285V1T9_9HYPH</name>
<protein>
    <submittedName>
        <fullName evidence="3">ParB family chromosome partitioning protein</fullName>
    </submittedName>
</protein>
<feature type="region of interest" description="Disordered" evidence="2">
    <location>
        <begin position="674"/>
        <end position="724"/>
    </location>
</feature>
<dbReference type="EMBL" id="OBQD01000035">
    <property type="protein sequence ID" value="SOC48020.1"/>
    <property type="molecule type" value="Genomic_DNA"/>
</dbReference>
<gene>
    <name evidence="3" type="ORF">SAMN05892877_13532</name>
</gene>
<evidence type="ECO:0000256" key="1">
    <source>
        <dbReference type="SAM" id="Coils"/>
    </source>
</evidence>
<feature type="compositionally biased region" description="Acidic residues" evidence="2">
    <location>
        <begin position="700"/>
        <end position="715"/>
    </location>
</feature>
<dbReference type="InterPro" id="IPR036086">
    <property type="entry name" value="ParB/Sulfiredoxin_sf"/>
</dbReference>
<dbReference type="Gene3D" id="1.10.10.2830">
    <property type="match status" value="1"/>
</dbReference>
<evidence type="ECO:0000313" key="3">
    <source>
        <dbReference type="EMBL" id="SOC48020.1"/>
    </source>
</evidence>
<dbReference type="FunFam" id="3.90.1530.30:FF:000002">
    <property type="entry name" value="Chromosome partitioning protein ParB"/>
    <property type="match status" value="1"/>
</dbReference>
<dbReference type="PANTHER" id="PTHR33375:SF7">
    <property type="entry name" value="CHROMOSOME 2-PARTITIONING PROTEIN PARB-RELATED"/>
    <property type="match status" value="1"/>
</dbReference>
<keyword evidence="1" id="KW-0175">Coiled coil</keyword>
<proteinExistence type="predicted"/>
<dbReference type="RefSeq" id="WP_097143180.1">
    <property type="nucleotide sequence ID" value="NZ_OBQD01000035.1"/>
</dbReference>
<feature type="region of interest" description="Disordered" evidence="2">
    <location>
        <begin position="395"/>
        <end position="427"/>
    </location>
</feature>
<accession>A0A285V1T9</accession>
<sequence length="724" mass="79648">MARAAKKKSAPAIIVFSRSRDIPFNRIHLSADNVREVDVEAGLDELTQDIDRREDLVQGLNVRAILDADGNETGDFETPAGGRRYRSVARLVETGRFPADGLVPCIVKKADAKTSAVDDSLAENTFRRALHPLDQFKAFKRMVDGGMTKAEVASAYFTTERYVDQRMALAKVSPVLHEAYAQNSMTLAQLEAFTANPHHERQEQVWEALQQSHYREPWRIRNILTETSVPVSDRRAAFVGIDAYMAAGGPVLPRYLFDDEENGWLDDVPLLDRLVAEKLKTIADEISAEGWKWITVDINLPYGHDHGLRSLGFTFADLTEEERAARQALRDEYERIEAEHEGADELPADIDQRLGEIEKQLEAFERRPAIYDPADIAIAGVFVSIDEDGTLAVDRGWVRPEDEPVESAEGGTPEAEAGSDTDGAAAPDVQRATITIDGQSAEPEEEEDTIKPLPEKLVIELTAHRTVALSDAVAANPHVAMTALLHRLVRDRFKQSTTGSTVRVSVQEVYFREQGIDLKDSPYAKSVAERHAGWKADLPTDADALWDWLHALDDTSRMALLAHCVSFGINALYERPNPFSGTGITEQGLQTRMAEADRLARVTGLDMAEAGFRPTAVNYLGRVPKIRILEAVREGAGDRMADLIADMKKAKMVEEAERLLADTGWLPEPLRLAGSDADQAVEPSADGDGGDEAALPDFLAGDDDEDAADDGASSEEPEHLVAAE</sequence>
<evidence type="ECO:0000313" key="4">
    <source>
        <dbReference type="Proteomes" id="UP000219167"/>
    </source>
</evidence>
<reference evidence="3 4" key="1">
    <citation type="submission" date="2017-08" db="EMBL/GenBank/DDBJ databases">
        <authorList>
            <person name="de Groot N.N."/>
        </authorList>
    </citation>
    <scope>NUCLEOTIDE SEQUENCE [LARGE SCALE GENOMIC DNA]</scope>
    <source>
        <strain evidence="3 4">JC85</strain>
    </source>
</reference>
<dbReference type="Proteomes" id="UP000219167">
    <property type="component" value="Unassembled WGS sequence"/>
</dbReference>
<dbReference type="InterPro" id="IPR050336">
    <property type="entry name" value="Chromosome_partition/occlusion"/>
</dbReference>
<evidence type="ECO:0000256" key="2">
    <source>
        <dbReference type="SAM" id="MobiDB-lite"/>
    </source>
</evidence>
<dbReference type="OrthoDB" id="9813122at2"/>
<feature type="coiled-coil region" evidence="1">
    <location>
        <begin position="319"/>
        <end position="346"/>
    </location>
</feature>
<dbReference type="AlphaFoldDB" id="A0A285V1T9"/>
<dbReference type="SUPFAM" id="SSF110849">
    <property type="entry name" value="ParB/Sulfiredoxin"/>
    <property type="match status" value="1"/>
</dbReference>
<dbReference type="SUPFAM" id="SSF109709">
    <property type="entry name" value="KorB DNA-binding domain-like"/>
    <property type="match status" value="1"/>
</dbReference>
<dbReference type="GO" id="GO:0005694">
    <property type="term" value="C:chromosome"/>
    <property type="evidence" value="ECO:0007669"/>
    <property type="project" value="TreeGrafter"/>
</dbReference>